<dbReference type="Proteomes" id="UP000585474">
    <property type="component" value="Unassembled WGS sequence"/>
</dbReference>
<comment type="caution">
    <text evidence="2">The sequence shown here is derived from an EMBL/GenBank/DDBJ whole genome shotgun (WGS) entry which is preliminary data.</text>
</comment>
<reference evidence="2 3" key="1">
    <citation type="submission" date="2019-07" db="EMBL/GenBank/DDBJ databases">
        <title>De Novo Assembly of kiwifruit Actinidia rufa.</title>
        <authorList>
            <person name="Sugita-Konishi S."/>
            <person name="Sato K."/>
            <person name="Mori E."/>
            <person name="Abe Y."/>
            <person name="Kisaki G."/>
            <person name="Hamano K."/>
            <person name="Suezawa K."/>
            <person name="Otani M."/>
            <person name="Fukuda T."/>
            <person name="Manabe T."/>
            <person name="Gomi K."/>
            <person name="Tabuchi M."/>
            <person name="Akimitsu K."/>
            <person name="Kataoka I."/>
        </authorList>
    </citation>
    <scope>NUCLEOTIDE SEQUENCE [LARGE SCALE GENOMIC DNA]</scope>
    <source>
        <strain evidence="3">cv. Fuchu</strain>
    </source>
</reference>
<organism evidence="2 3">
    <name type="scientific">Actinidia rufa</name>
    <dbReference type="NCBI Taxonomy" id="165716"/>
    <lineage>
        <taxon>Eukaryota</taxon>
        <taxon>Viridiplantae</taxon>
        <taxon>Streptophyta</taxon>
        <taxon>Embryophyta</taxon>
        <taxon>Tracheophyta</taxon>
        <taxon>Spermatophyta</taxon>
        <taxon>Magnoliopsida</taxon>
        <taxon>eudicotyledons</taxon>
        <taxon>Gunneridae</taxon>
        <taxon>Pentapetalae</taxon>
        <taxon>asterids</taxon>
        <taxon>Ericales</taxon>
        <taxon>Actinidiaceae</taxon>
        <taxon>Actinidia</taxon>
    </lineage>
</organism>
<dbReference type="AlphaFoldDB" id="A0A7J0FI94"/>
<feature type="region of interest" description="Disordered" evidence="1">
    <location>
        <begin position="248"/>
        <end position="272"/>
    </location>
</feature>
<accession>A0A7J0FI94</accession>
<evidence type="ECO:0000256" key="1">
    <source>
        <dbReference type="SAM" id="MobiDB-lite"/>
    </source>
</evidence>
<proteinExistence type="predicted"/>
<evidence type="ECO:0000313" key="2">
    <source>
        <dbReference type="EMBL" id="GFY97919.1"/>
    </source>
</evidence>
<protein>
    <submittedName>
        <fullName evidence="2">Uncharacterized protein</fullName>
    </submittedName>
</protein>
<keyword evidence="3" id="KW-1185">Reference proteome</keyword>
<dbReference type="OrthoDB" id="1918650at2759"/>
<dbReference type="EMBL" id="BJWL01000012">
    <property type="protein sequence ID" value="GFY97919.1"/>
    <property type="molecule type" value="Genomic_DNA"/>
</dbReference>
<sequence>MNFLLRPAQIAASEQLSVSSDYQTDANYASKNVRTLEGLIAEDPFPYNSTGEGHRRDSDGIGDDNGSVIGPSAKSDAPIVENHIDVAEDEGWITIPYKELPDNWTEASDILSFRSLDRFFVFPGEQVHILACLSAYKQDTEIITPFKVAAMMSKNGIGKSTKKQNRNSGNEIDTVSESVNSSPDSHDVDPKGENHLIEKVDPQKDISSGESLLRMEDHRRQTQALLQRFENSHFFVRISESDEPLWSKRYSPEEPLQSSADSAGTRKTARSSGSLNAVIDRGNFDASVSGGLARNAVKCCSLANGDIMVCFKKLL</sequence>
<feature type="compositionally biased region" description="Polar residues" evidence="1">
    <location>
        <begin position="166"/>
        <end position="183"/>
    </location>
</feature>
<evidence type="ECO:0000313" key="3">
    <source>
        <dbReference type="Proteomes" id="UP000585474"/>
    </source>
</evidence>
<gene>
    <name evidence="2" type="ORF">Acr_12g0004600</name>
</gene>
<dbReference type="PANTHER" id="PTHR36034:SF2">
    <property type="entry name" value="EXPRESSED PROTEIN"/>
    <property type="match status" value="1"/>
</dbReference>
<feature type="region of interest" description="Disordered" evidence="1">
    <location>
        <begin position="158"/>
        <end position="209"/>
    </location>
</feature>
<name>A0A7J0FI94_9ERIC</name>
<feature type="region of interest" description="Disordered" evidence="1">
    <location>
        <begin position="44"/>
        <end position="75"/>
    </location>
</feature>
<dbReference type="PANTHER" id="PTHR36034">
    <property type="entry name" value="EXPRESSED PROTEIN"/>
    <property type="match status" value="1"/>
</dbReference>
<feature type="compositionally biased region" description="Basic and acidic residues" evidence="1">
    <location>
        <begin position="184"/>
        <end position="204"/>
    </location>
</feature>